<feature type="region of interest" description="Disordered" evidence="1">
    <location>
        <begin position="57"/>
        <end position="204"/>
    </location>
</feature>
<name>A0A7M5V418_9CNID</name>
<dbReference type="Proteomes" id="UP000594262">
    <property type="component" value="Unplaced"/>
</dbReference>
<dbReference type="AlphaFoldDB" id="A0A7M5V418"/>
<dbReference type="PANTHER" id="PTHR24023">
    <property type="entry name" value="COLLAGEN ALPHA"/>
    <property type="match status" value="1"/>
</dbReference>
<evidence type="ECO:0000313" key="3">
    <source>
        <dbReference type="EnsemblMetazoa" id="CLYHEMP009271.2"/>
    </source>
</evidence>
<dbReference type="PANTHER" id="PTHR24023:SF1082">
    <property type="entry name" value="COLLAGEN TRIPLE HELIX REPEAT"/>
    <property type="match status" value="1"/>
</dbReference>
<reference evidence="3" key="1">
    <citation type="submission" date="2021-01" db="UniProtKB">
        <authorList>
            <consortium name="EnsemblMetazoa"/>
        </authorList>
    </citation>
    <scope>IDENTIFICATION</scope>
</reference>
<dbReference type="InterPro" id="IPR008160">
    <property type="entry name" value="Collagen"/>
</dbReference>
<dbReference type="Gene3D" id="1.20.5.320">
    <property type="entry name" value="6-Phosphogluconate Dehydrogenase, domain 3"/>
    <property type="match status" value="1"/>
</dbReference>
<dbReference type="OrthoDB" id="5983381at2759"/>
<evidence type="ECO:0000256" key="1">
    <source>
        <dbReference type="SAM" id="MobiDB-lite"/>
    </source>
</evidence>
<dbReference type="GO" id="GO:0031012">
    <property type="term" value="C:extracellular matrix"/>
    <property type="evidence" value="ECO:0007669"/>
    <property type="project" value="TreeGrafter"/>
</dbReference>
<protein>
    <submittedName>
        <fullName evidence="3">Uncharacterized protein</fullName>
    </submittedName>
</protein>
<proteinExistence type="predicted"/>
<evidence type="ECO:0000256" key="2">
    <source>
        <dbReference type="SAM" id="SignalP"/>
    </source>
</evidence>
<dbReference type="GeneID" id="136812754"/>
<dbReference type="Pfam" id="PF01391">
    <property type="entry name" value="Collagen"/>
    <property type="match status" value="2"/>
</dbReference>
<keyword evidence="4" id="KW-1185">Reference proteome</keyword>
<organism evidence="3 4">
    <name type="scientific">Clytia hemisphaerica</name>
    <dbReference type="NCBI Taxonomy" id="252671"/>
    <lineage>
        <taxon>Eukaryota</taxon>
        <taxon>Metazoa</taxon>
        <taxon>Cnidaria</taxon>
        <taxon>Hydrozoa</taxon>
        <taxon>Hydroidolina</taxon>
        <taxon>Leptothecata</taxon>
        <taxon>Obeliida</taxon>
        <taxon>Clytiidae</taxon>
        <taxon>Clytia</taxon>
    </lineage>
</organism>
<sequence length="270" mass="29023">MLTMNKMTNCMALMTTLLIYLTQIQVTQTAKQNCVLKRSDTNDRGYFFSCTDRKGEGYEKRTSIRRAKDKKPRRGPQGERGPPGLPGEDGNEGKRGPEGPMGPIGPTGVPGPRGHKGKPGPKGQRGDGGPMGAQGTPGVPGNCLRSAPKYSNKAEEYYHCLPGPQGPQGIKGDTGSKGDSGVTGLKGNPGEKGPQGPRGRRGPVGMPGLPGTAARIECYDQYTEWVSQYNLSEAKSIDGFFCPKGQFLQGFKRERDALQERYHYVCCGLA</sequence>
<dbReference type="EnsemblMetazoa" id="CLYHEMT009271.2">
    <property type="protein sequence ID" value="CLYHEMP009271.2"/>
    <property type="gene ID" value="CLYHEMG009271"/>
</dbReference>
<dbReference type="RefSeq" id="XP_066925380.1">
    <property type="nucleotide sequence ID" value="XM_067069279.1"/>
</dbReference>
<keyword evidence="2" id="KW-0732">Signal</keyword>
<dbReference type="GO" id="GO:0005615">
    <property type="term" value="C:extracellular space"/>
    <property type="evidence" value="ECO:0007669"/>
    <property type="project" value="TreeGrafter"/>
</dbReference>
<feature type="signal peptide" evidence="2">
    <location>
        <begin position="1"/>
        <end position="29"/>
    </location>
</feature>
<feature type="chain" id="PRO_5029900732" evidence="2">
    <location>
        <begin position="30"/>
        <end position="270"/>
    </location>
</feature>
<feature type="compositionally biased region" description="Low complexity" evidence="1">
    <location>
        <begin position="191"/>
        <end position="204"/>
    </location>
</feature>
<dbReference type="InterPro" id="IPR050149">
    <property type="entry name" value="Collagen_superfamily"/>
</dbReference>
<evidence type="ECO:0000313" key="4">
    <source>
        <dbReference type="Proteomes" id="UP000594262"/>
    </source>
</evidence>
<accession>A0A7M5V418</accession>
<feature type="compositionally biased region" description="Basic residues" evidence="1">
    <location>
        <begin position="63"/>
        <end position="74"/>
    </location>
</feature>